<reference evidence="3" key="1">
    <citation type="submission" date="2025-08" db="UniProtKB">
        <authorList>
            <consortium name="Ensembl"/>
        </authorList>
    </citation>
    <scope>IDENTIFICATION</scope>
</reference>
<keyword evidence="1" id="KW-0732">Signal</keyword>
<dbReference type="Pfam" id="PF00089">
    <property type="entry name" value="Trypsin"/>
    <property type="match status" value="1"/>
</dbReference>
<dbReference type="Proteomes" id="UP000694409">
    <property type="component" value="Unassembled WGS sequence"/>
</dbReference>
<dbReference type="Ensembl" id="ENSSCAT00000008235.1">
    <property type="protein sequence ID" value="ENSSCAP00000007251.1"/>
    <property type="gene ID" value="ENSSCAG00000005601.1"/>
</dbReference>
<dbReference type="Gene3D" id="2.40.10.10">
    <property type="entry name" value="Trypsin-like serine proteases"/>
    <property type="match status" value="1"/>
</dbReference>
<evidence type="ECO:0000313" key="4">
    <source>
        <dbReference type="Proteomes" id="UP000694409"/>
    </source>
</evidence>
<evidence type="ECO:0000313" key="3">
    <source>
        <dbReference type="Ensembl" id="ENSSCAP00000007251.1"/>
    </source>
</evidence>
<dbReference type="InterPro" id="IPR009003">
    <property type="entry name" value="Peptidase_S1_PA"/>
</dbReference>
<evidence type="ECO:0000259" key="2">
    <source>
        <dbReference type="Pfam" id="PF00089"/>
    </source>
</evidence>
<keyword evidence="4" id="KW-1185">Reference proteome</keyword>
<dbReference type="InterPro" id="IPR043504">
    <property type="entry name" value="Peptidase_S1_PA_chymotrypsin"/>
</dbReference>
<feature type="chain" id="PRO_5034164164" description="Peptidase S1 domain-containing protein" evidence="1">
    <location>
        <begin position="19"/>
        <end position="173"/>
    </location>
</feature>
<proteinExistence type="predicted"/>
<name>A0A8C9MQL3_SERCA</name>
<dbReference type="GeneTree" id="ENSGT00940000162430"/>
<accession>A0A8C9MQL3</accession>
<feature type="domain" description="Peptidase S1" evidence="2">
    <location>
        <begin position="31"/>
        <end position="66"/>
    </location>
</feature>
<dbReference type="InterPro" id="IPR001254">
    <property type="entry name" value="Trypsin_dom"/>
</dbReference>
<evidence type="ECO:0000256" key="1">
    <source>
        <dbReference type="SAM" id="SignalP"/>
    </source>
</evidence>
<reference evidence="3" key="2">
    <citation type="submission" date="2025-09" db="UniProtKB">
        <authorList>
            <consortium name="Ensembl"/>
        </authorList>
    </citation>
    <scope>IDENTIFICATION</scope>
</reference>
<feature type="signal peptide" evidence="1">
    <location>
        <begin position="1"/>
        <end position="18"/>
    </location>
</feature>
<organism evidence="3 4">
    <name type="scientific">Serinus canaria</name>
    <name type="common">Island canary</name>
    <name type="synonym">Fringilla canaria</name>
    <dbReference type="NCBI Taxonomy" id="9135"/>
    <lineage>
        <taxon>Eukaryota</taxon>
        <taxon>Metazoa</taxon>
        <taxon>Chordata</taxon>
        <taxon>Craniata</taxon>
        <taxon>Vertebrata</taxon>
        <taxon>Euteleostomi</taxon>
        <taxon>Archelosauria</taxon>
        <taxon>Archosauria</taxon>
        <taxon>Dinosauria</taxon>
        <taxon>Saurischia</taxon>
        <taxon>Theropoda</taxon>
        <taxon>Coelurosauria</taxon>
        <taxon>Aves</taxon>
        <taxon>Neognathae</taxon>
        <taxon>Neoaves</taxon>
        <taxon>Telluraves</taxon>
        <taxon>Australaves</taxon>
        <taxon>Passeriformes</taxon>
        <taxon>Passeroidea</taxon>
        <taxon>Fringillidae</taxon>
        <taxon>Carduelinae</taxon>
        <taxon>Serinus</taxon>
    </lineage>
</organism>
<dbReference type="GO" id="GO:0006508">
    <property type="term" value="P:proteolysis"/>
    <property type="evidence" value="ECO:0007669"/>
    <property type="project" value="InterPro"/>
</dbReference>
<dbReference type="SUPFAM" id="SSF50494">
    <property type="entry name" value="Trypsin-like serine proteases"/>
    <property type="match status" value="1"/>
</dbReference>
<dbReference type="AlphaFoldDB" id="A0A8C9MQL3"/>
<sequence length="173" mass="18760">MNWLSLLVLLTVAGMAHGTWDNCGQVAPGPGREPWQHLRPSLEGTRLGHWCGGSLITADWVLTAAHWNGDIPTTPAGALSAASPATPMPFPLRQPGCHTAQEKPRLLPRLPMASLFISISVSIPFKTPNPAPNIPVRSLLPLLLRCTCLCNHVVQPQRMSLGKRSRLVGFLRC</sequence>
<dbReference type="GO" id="GO:0004252">
    <property type="term" value="F:serine-type endopeptidase activity"/>
    <property type="evidence" value="ECO:0007669"/>
    <property type="project" value="InterPro"/>
</dbReference>
<protein>
    <recommendedName>
        <fullName evidence="2">Peptidase S1 domain-containing protein</fullName>
    </recommendedName>
</protein>